<keyword evidence="2" id="KW-0812">Transmembrane</keyword>
<dbReference type="GeneID" id="80820151"/>
<dbReference type="Gene3D" id="3.30.1150.10">
    <property type="match status" value="1"/>
</dbReference>
<feature type="region of interest" description="Disordered" evidence="5">
    <location>
        <begin position="57"/>
        <end position="230"/>
    </location>
</feature>
<evidence type="ECO:0000313" key="9">
    <source>
        <dbReference type="Proteomes" id="UP000182932"/>
    </source>
</evidence>
<evidence type="ECO:0000256" key="3">
    <source>
        <dbReference type="ARBA" id="ARBA00022989"/>
    </source>
</evidence>
<evidence type="ECO:0000256" key="1">
    <source>
        <dbReference type="ARBA" id="ARBA00004167"/>
    </source>
</evidence>
<keyword evidence="6" id="KW-0732">Signal</keyword>
<evidence type="ECO:0000313" key="8">
    <source>
        <dbReference type="EMBL" id="SEK01077.1"/>
    </source>
</evidence>
<dbReference type="PROSITE" id="PS52015">
    <property type="entry name" value="TONB_CTD"/>
    <property type="match status" value="1"/>
</dbReference>
<dbReference type="Proteomes" id="UP000182932">
    <property type="component" value="Unassembled WGS sequence"/>
</dbReference>
<evidence type="ECO:0000256" key="5">
    <source>
        <dbReference type="SAM" id="MobiDB-lite"/>
    </source>
</evidence>
<feature type="compositionally biased region" description="Low complexity" evidence="5">
    <location>
        <begin position="60"/>
        <end position="72"/>
    </location>
</feature>
<dbReference type="EMBL" id="FNYY01000018">
    <property type="protein sequence ID" value="SEK01077.1"/>
    <property type="molecule type" value="Genomic_DNA"/>
</dbReference>
<keyword evidence="3" id="KW-1133">Transmembrane helix</keyword>
<feature type="domain" description="TonB C-terminal" evidence="7">
    <location>
        <begin position="226"/>
        <end position="312"/>
    </location>
</feature>
<comment type="caution">
    <text evidence="8">The sequence shown here is derived from an EMBL/GenBank/DDBJ whole genome shotgun (WGS) entry which is preliminary data.</text>
</comment>
<dbReference type="GO" id="GO:0016020">
    <property type="term" value="C:membrane"/>
    <property type="evidence" value="ECO:0007669"/>
    <property type="project" value="UniProtKB-SubCell"/>
</dbReference>
<dbReference type="SUPFAM" id="SSF74653">
    <property type="entry name" value="TolA/TonB C-terminal domain"/>
    <property type="match status" value="1"/>
</dbReference>
<dbReference type="RefSeq" id="WP_074838349.1">
    <property type="nucleotide sequence ID" value="NZ_CATLQZ010000020.1"/>
</dbReference>
<protein>
    <submittedName>
        <fullName evidence="8">Outer membrane transport energization protein TonB</fullName>
    </submittedName>
</protein>
<feature type="signal peptide" evidence="6">
    <location>
        <begin position="1"/>
        <end position="21"/>
    </location>
</feature>
<dbReference type="Pfam" id="PF13103">
    <property type="entry name" value="TonB_2"/>
    <property type="match status" value="1"/>
</dbReference>
<feature type="chain" id="PRO_5037239530" evidence="6">
    <location>
        <begin position="22"/>
        <end position="312"/>
    </location>
</feature>
<evidence type="ECO:0000259" key="7">
    <source>
        <dbReference type="PROSITE" id="PS52015"/>
    </source>
</evidence>
<reference evidence="8 9" key="1">
    <citation type="submission" date="2016-10" db="EMBL/GenBank/DDBJ databases">
        <authorList>
            <person name="Varghese N."/>
            <person name="Submissions S."/>
        </authorList>
    </citation>
    <scope>NUCLEOTIDE SEQUENCE [LARGE SCALE GENOMIC DNA]</scope>
    <source>
        <strain evidence="8 9">FF3</strain>
    </source>
</reference>
<name>A0A975WDH4_9RHOB</name>
<feature type="compositionally biased region" description="Basic and acidic residues" evidence="5">
    <location>
        <begin position="172"/>
        <end position="185"/>
    </location>
</feature>
<dbReference type="AlphaFoldDB" id="A0A975WDH4"/>
<feature type="compositionally biased region" description="Low complexity" evidence="5">
    <location>
        <begin position="186"/>
        <end position="212"/>
    </location>
</feature>
<proteinExistence type="predicted"/>
<comment type="subcellular location">
    <subcellularLocation>
        <location evidence="1">Membrane</location>
        <topology evidence="1">Single-pass membrane protein</topology>
    </subcellularLocation>
</comment>
<gene>
    <name evidence="8" type="ORF">SAMN04487940_11840</name>
</gene>
<dbReference type="InterPro" id="IPR037682">
    <property type="entry name" value="TonB_C"/>
</dbReference>
<feature type="compositionally biased region" description="Low complexity" evidence="5">
    <location>
        <begin position="113"/>
        <end position="136"/>
    </location>
</feature>
<organism evidence="8 9">
    <name type="scientific">Marinovum algicola</name>
    <dbReference type="NCBI Taxonomy" id="42444"/>
    <lineage>
        <taxon>Bacteria</taxon>
        <taxon>Pseudomonadati</taxon>
        <taxon>Pseudomonadota</taxon>
        <taxon>Alphaproteobacteria</taxon>
        <taxon>Rhodobacterales</taxon>
        <taxon>Roseobacteraceae</taxon>
        <taxon>Marinovum</taxon>
    </lineage>
</organism>
<sequence>MIASSPLIKALACCGAVAAHAALAVVLLPEPPLATEGAGGVAEVRLGTAFADVSAGTLQARPATAAARPATRTKARQLAPPPEIAKAKTPPRASSTPPAARALPAAPSPAAPEPLRTATPSMAAPPAAPAAEAPRPTVVPDAPPQETVVATDPDSARPRRSLRPRQRSTAFEAEHRAEPRRDARQPARAAPPKAGGPPKRAGAATGTAGAKAQSSGRGQKSPTAGNAAASNYPGQVMRRVAQVGRVRANASGAAVVAFTISSSGRLAALSLAKSSGNADLDRAALRQIRRAVPFPKPPAGAQRSFRITIQGR</sequence>
<keyword evidence="9" id="KW-1185">Reference proteome</keyword>
<evidence type="ECO:0000256" key="2">
    <source>
        <dbReference type="ARBA" id="ARBA00022692"/>
    </source>
</evidence>
<accession>A0A975WDH4</accession>
<feature type="compositionally biased region" description="Polar residues" evidence="5">
    <location>
        <begin position="213"/>
        <end position="230"/>
    </location>
</feature>
<evidence type="ECO:0000256" key="6">
    <source>
        <dbReference type="SAM" id="SignalP"/>
    </source>
</evidence>
<dbReference type="GO" id="GO:0055085">
    <property type="term" value="P:transmembrane transport"/>
    <property type="evidence" value="ECO:0007669"/>
    <property type="project" value="InterPro"/>
</dbReference>
<feature type="compositionally biased region" description="Low complexity" evidence="5">
    <location>
        <begin position="87"/>
        <end position="105"/>
    </location>
</feature>
<dbReference type="InterPro" id="IPR006260">
    <property type="entry name" value="TonB/TolA_C"/>
</dbReference>
<keyword evidence="4" id="KW-0472">Membrane</keyword>
<dbReference type="NCBIfam" id="TIGR01352">
    <property type="entry name" value="tonB_Cterm"/>
    <property type="match status" value="1"/>
</dbReference>
<evidence type="ECO:0000256" key="4">
    <source>
        <dbReference type="ARBA" id="ARBA00023136"/>
    </source>
</evidence>